<organism evidence="21 22">
    <name type="scientific">Parambassis ranga</name>
    <name type="common">Indian glassy fish</name>
    <dbReference type="NCBI Taxonomy" id="210632"/>
    <lineage>
        <taxon>Eukaryota</taxon>
        <taxon>Metazoa</taxon>
        <taxon>Chordata</taxon>
        <taxon>Craniata</taxon>
        <taxon>Vertebrata</taxon>
        <taxon>Euteleostomi</taxon>
        <taxon>Actinopterygii</taxon>
        <taxon>Neopterygii</taxon>
        <taxon>Teleostei</taxon>
        <taxon>Neoteleostei</taxon>
        <taxon>Acanthomorphata</taxon>
        <taxon>Ovalentaria</taxon>
        <taxon>Ambassidae</taxon>
        <taxon>Parambassis</taxon>
    </lineage>
</organism>
<dbReference type="EC" id="2.7.11.1" evidence="4"/>
<dbReference type="InterPro" id="IPR011009">
    <property type="entry name" value="Kinase-like_dom_sf"/>
</dbReference>
<evidence type="ECO:0000256" key="15">
    <source>
        <dbReference type="ARBA" id="ARBA00047899"/>
    </source>
</evidence>
<dbReference type="GO" id="GO:0046872">
    <property type="term" value="F:metal ion binding"/>
    <property type="evidence" value="ECO:0007669"/>
    <property type="project" value="UniProtKB-KW"/>
</dbReference>
<dbReference type="SUPFAM" id="SSF56112">
    <property type="entry name" value="Protein kinase-like (PK-like)"/>
    <property type="match status" value="1"/>
</dbReference>
<evidence type="ECO:0000256" key="17">
    <source>
        <dbReference type="PROSITE-ProRule" id="PRU10141"/>
    </source>
</evidence>
<comment type="subcellular location">
    <subcellularLocation>
        <location evidence="2">Cytoplasm</location>
    </subcellularLocation>
</comment>
<evidence type="ECO:0000313" key="22">
    <source>
        <dbReference type="RefSeq" id="XP_028277448.1"/>
    </source>
</evidence>
<dbReference type="GO" id="GO:0031032">
    <property type="term" value="P:actomyosin structure organization"/>
    <property type="evidence" value="ECO:0007669"/>
    <property type="project" value="TreeGrafter"/>
</dbReference>
<dbReference type="Gene3D" id="1.10.510.10">
    <property type="entry name" value="Transferase(Phosphotransferase) domain 1"/>
    <property type="match status" value="1"/>
</dbReference>
<protein>
    <recommendedName>
        <fullName evidence="4">non-specific serine/threonine protein kinase</fullName>
        <ecNumber evidence="4">2.7.11.1</ecNumber>
    </recommendedName>
</protein>
<dbReference type="InterPro" id="IPR000719">
    <property type="entry name" value="Prot_kinase_dom"/>
</dbReference>
<keyword evidence="11 22" id="KW-0418">Kinase</keyword>
<evidence type="ECO:0000256" key="11">
    <source>
        <dbReference type="ARBA" id="ARBA00022777"/>
    </source>
</evidence>
<evidence type="ECO:0000256" key="13">
    <source>
        <dbReference type="ARBA" id="ARBA00022842"/>
    </source>
</evidence>
<dbReference type="OrthoDB" id="2156623at2759"/>
<dbReference type="InterPro" id="IPR017441">
    <property type="entry name" value="Protein_kinase_ATP_BS"/>
</dbReference>
<name>A0A6P7JKY9_9TELE</name>
<dbReference type="CTD" id="1760"/>
<dbReference type="FunFam" id="3.30.200.20:FF:000017">
    <property type="entry name" value="Non-specific serine/threonine protein kinase"/>
    <property type="match status" value="1"/>
</dbReference>
<evidence type="ECO:0000256" key="10">
    <source>
        <dbReference type="ARBA" id="ARBA00022741"/>
    </source>
</evidence>
<evidence type="ECO:0000256" key="2">
    <source>
        <dbReference type="ARBA" id="ARBA00004496"/>
    </source>
</evidence>
<evidence type="ECO:0000256" key="18">
    <source>
        <dbReference type="SAM" id="MobiDB-lite"/>
    </source>
</evidence>
<dbReference type="GeneID" id="114446178"/>
<keyword evidence="8" id="KW-0808">Transferase</keyword>
<dbReference type="FunFam" id="1.10.510.10:FF:000014">
    <property type="entry name" value="Non-specific serine/threonine protein kinase"/>
    <property type="match status" value="1"/>
</dbReference>
<dbReference type="AlphaFoldDB" id="A0A6P7JKY9"/>
<evidence type="ECO:0000256" key="4">
    <source>
        <dbReference type="ARBA" id="ARBA00012513"/>
    </source>
</evidence>
<keyword evidence="13" id="KW-0460">Magnesium</keyword>
<dbReference type="Gene3D" id="3.30.200.20">
    <property type="entry name" value="Phosphorylase Kinase, domain 1"/>
    <property type="match status" value="1"/>
</dbReference>
<comment type="catalytic activity">
    <reaction evidence="16">
        <text>L-seryl-[protein] + ATP = O-phospho-L-seryl-[protein] + ADP + H(+)</text>
        <dbReference type="Rhea" id="RHEA:17989"/>
        <dbReference type="Rhea" id="RHEA-COMP:9863"/>
        <dbReference type="Rhea" id="RHEA-COMP:11604"/>
        <dbReference type="ChEBI" id="CHEBI:15378"/>
        <dbReference type="ChEBI" id="CHEBI:29999"/>
        <dbReference type="ChEBI" id="CHEBI:30616"/>
        <dbReference type="ChEBI" id="CHEBI:83421"/>
        <dbReference type="ChEBI" id="CHEBI:456216"/>
        <dbReference type="EC" id="2.7.11.1"/>
    </reaction>
</comment>
<gene>
    <name evidence="22" type="primary">dmpk</name>
</gene>
<dbReference type="PROSITE" id="PS00108">
    <property type="entry name" value="PROTEIN_KINASE_ST"/>
    <property type="match status" value="1"/>
</dbReference>
<keyword evidence="14" id="KW-0175">Coiled coil</keyword>
<evidence type="ECO:0000256" key="1">
    <source>
        <dbReference type="ARBA" id="ARBA00001946"/>
    </source>
</evidence>
<keyword evidence="12 17" id="KW-0067">ATP-binding</keyword>
<dbReference type="PROSITE" id="PS00107">
    <property type="entry name" value="PROTEIN_KINASE_ATP"/>
    <property type="match status" value="1"/>
</dbReference>
<dbReference type="RefSeq" id="XP_028277448.1">
    <property type="nucleotide sequence ID" value="XM_028421647.1"/>
</dbReference>
<comment type="catalytic activity">
    <reaction evidence="15">
        <text>L-threonyl-[protein] + ATP = O-phospho-L-threonyl-[protein] + ADP + H(+)</text>
        <dbReference type="Rhea" id="RHEA:46608"/>
        <dbReference type="Rhea" id="RHEA-COMP:11060"/>
        <dbReference type="Rhea" id="RHEA-COMP:11605"/>
        <dbReference type="ChEBI" id="CHEBI:15378"/>
        <dbReference type="ChEBI" id="CHEBI:30013"/>
        <dbReference type="ChEBI" id="CHEBI:30616"/>
        <dbReference type="ChEBI" id="CHEBI:61977"/>
        <dbReference type="ChEBI" id="CHEBI:456216"/>
        <dbReference type="EC" id="2.7.11.1"/>
    </reaction>
</comment>
<dbReference type="SMART" id="SM00133">
    <property type="entry name" value="S_TK_X"/>
    <property type="match status" value="1"/>
</dbReference>
<evidence type="ECO:0000256" key="6">
    <source>
        <dbReference type="ARBA" id="ARBA00022527"/>
    </source>
</evidence>
<evidence type="ECO:0000256" key="7">
    <source>
        <dbReference type="ARBA" id="ARBA00022553"/>
    </source>
</evidence>
<keyword evidence="5" id="KW-0963">Cytoplasm</keyword>
<accession>A0A6P7JKY9</accession>
<dbReference type="PANTHER" id="PTHR22988">
    <property type="entry name" value="MYOTONIC DYSTROPHY S/T KINASE-RELATED"/>
    <property type="match status" value="1"/>
</dbReference>
<dbReference type="GO" id="GO:0005524">
    <property type="term" value="F:ATP binding"/>
    <property type="evidence" value="ECO:0007669"/>
    <property type="project" value="UniProtKB-UniRule"/>
</dbReference>
<dbReference type="GO" id="GO:0005856">
    <property type="term" value="C:cytoskeleton"/>
    <property type="evidence" value="ECO:0007669"/>
    <property type="project" value="TreeGrafter"/>
</dbReference>
<feature type="domain" description="AGC-kinase C-terminal" evidence="20">
    <location>
        <begin position="339"/>
        <end position="409"/>
    </location>
</feature>
<keyword evidence="10 17" id="KW-0547">Nucleotide-binding</keyword>
<evidence type="ECO:0000313" key="21">
    <source>
        <dbReference type="Proteomes" id="UP000515145"/>
    </source>
</evidence>
<evidence type="ECO:0000256" key="8">
    <source>
        <dbReference type="ARBA" id="ARBA00022679"/>
    </source>
</evidence>
<evidence type="ECO:0000256" key="14">
    <source>
        <dbReference type="ARBA" id="ARBA00023054"/>
    </source>
</evidence>
<reference evidence="22" key="1">
    <citation type="submission" date="2025-08" db="UniProtKB">
        <authorList>
            <consortium name="RefSeq"/>
        </authorList>
    </citation>
    <scope>IDENTIFICATION</scope>
</reference>
<comment type="cofactor">
    <cofactor evidence="1">
        <name>Mg(2+)</name>
        <dbReference type="ChEBI" id="CHEBI:18420"/>
    </cofactor>
</comment>
<dbReference type="PROSITE" id="PS50011">
    <property type="entry name" value="PROTEIN_KINASE_DOM"/>
    <property type="match status" value="1"/>
</dbReference>
<feature type="region of interest" description="Disordered" evidence="18">
    <location>
        <begin position="455"/>
        <end position="481"/>
    </location>
</feature>
<evidence type="ECO:0000256" key="3">
    <source>
        <dbReference type="ARBA" id="ARBA00005719"/>
    </source>
</evidence>
<dbReference type="GO" id="GO:0004674">
    <property type="term" value="F:protein serine/threonine kinase activity"/>
    <property type="evidence" value="ECO:0007669"/>
    <property type="project" value="UniProtKB-KW"/>
</dbReference>
<dbReference type="InterPro" id="IPR050839">
    <property type="entry name" value="Rho-assoc_Ser/Thr_Kinase"/>
</dbReference>
<keyword evidence="7" id="KW-0597">Phosphoprotein</keyword>
<feature type="binding site" evidence="17">
    <location>
        <position position="102"/>
    </location>
    <ligand>
        <name>ATP</name>
        <dbReference type="ChEBI" id="CHEBI:30616"/>
    </ligand>
</feature>
<evidence type="ECO:0000256" key="5">
    <source>
        <dbReference type="ARBA" id="ARBA00022490"/>
    </source>
</evidence>
<keyword evidence="6" id="KW-0723">Serine/threonine-protein kinase</keyword>
<evidence type="ECO:0000256" key="12">
    <source>
        <dbReference type="ARBA" id="ARBA00022840"/>
    </source>
</evidence>
<dbReference type="InParanoid" id="A0A6P7JKY9"/>
<comment type="similarity">
    <text evidence="3">Belongs to the protein kinase superfamily. AGC Ser/Thr protein kinase family. DMPK subfamily.</text>
</comment>
<proteinExistence type="inferred from homology"/>
<dbReference type="PANTHER" id="PTHR22988:SF79">
    <property type="entry name" value="LOW QUALITY PROTEIN: MYOTONIN-PROTEIN KINASE"/>
    <property type="match status" value="1"/>
</dbReference>
<keyword evidence="21" id="KW-1185">Reference proteome</keyword>
<keyword evidence="9" id="KW-0479">Metal-binding</keyword>
<dbReference type="Proteomes" id="UP000515145">
    <property type="component" value="Chromosome 14"/>
</dbReference>
<evidence type="ECO:0000256" key="9">
    <source>
        <dbReference type="ARBA" id="ARBA00022723"/>
    </source>
</evidence>
<evidence type="ECO:0000259" key="19">
    <source>
        <dbReference type="PROSITE" id="PS50011"/>
    </source>
</evidence>
<evidence type="ECO:0000259" key="20">
    <source>
        <dbReference type="PROSITE" id="PS51285"/>
    </source>
</evidence>
<dbReference type="InterPro" id="IPR000961">
    <property type="entry name" value="AGC-kinase_C"/>
</dbReference>
<dbReference type="InterPro" id="IPR008271">
    <property type="entry name" value="Ser/Thr_kinase_AS"/>
</dbReference>
<dbReference type="Pfam" id="PF00069">
    <property type="entry name" value="Pkinase"/>
    <property type="match status" value="1"/>
</dbReference>
<dbReference type="GO" id="GO:0005737">
    <property type="term" value="C:cytoplasm"/>
    <property type="evidence" value="ECO:0007669"/>
    <property type="project" value="UniProtKB-SubCell"/>
</dbReference>
<evidence type="ECO:0000256" key="16">
    <source>
        <dbReference type="ARBA" id="ARBA00048679"/>
    </source>
</evidence>
<dbReference type="PROSITE" id="PS51285">
    <property type="entry name" value="AGC_KINASE_CTER"/>
    <property type="match status" value="1"/>
</dbReference>
<dbReference type="SMART" id="SM00220">
    <property type="entry name" value="S_TKc"/>
    <property type="match status" value="1"/>
</dbReference>
<feature type="domain" description="Protein kinase" evidence="19">
    <location>
        <begin position="73"/>
        <end position="338"/>
    </location>
</feature>
<sequence length="602" mass="68972">MSTGPGLGALDLAEGPQTTGPVGLQTLLDLLVGVYQEFYSSPFSREKYVSGFLQWVEPLVKQVKKTRIKREDFHILKVIGRGTFSEVAVARMRKTQQVYALKIMNKWDLLQRGESACYQEEREVLLKGDRRWITELHYAFQDDNYLYLVMDYYVGGDLLTLLSKFGDRIHEDMAQFYLAEMVMAIDSVHRLGYVHRDIKPDNIMLTCDGHIRLGDFGSCLRLQEDGMVHSSLAVGTPDYLSPEILRTVERGGGYGPECDWWALGICAYEMLLGTTPFYAESISETYAKILHFQEYFEFPPSGPEISEKARSFITGLICERDVRLGRKGSSDFRSHLFFSGLDWSSLHKLPAPYRPEVSNPTDTSNFDILDDCLSDMERLSDVMDRAPIGVHLAFVGYSYTATSQTGAIDRSQDIMMQIDDKRLRECETLYSPEEMSQLWQLADVVVDNLPPLLDLPLTQEKGPTASTHTTTTEEEEEVDRISGLDEDYQSRHLHEAERRYCELEKEMERLKEEMQNWQVPKEIELSISPAFLALPAHCVDSTWDRERAPPVCHYPLVIPLHRHLLLFHRVRLPQVMSESYLLVCAEGGQLQAWERHCYSELS</sequence>